<accession>A0AAD2JHN5</accession>
<evidence type="ECO:0000313" key="1">
    <source>
        <dbReference type="EMBL" id="CAJ1950720.1"/>
    </source>
</evidence>
<protein>
    <recommendedName>
        <fullName evidence="3">Methyltransferase domain-containing protein</fullName>
    </recommendedName>
</protein>
<proteinExistence type="predicted"/>
<dbReference type="EMBL" id="CAKOGP040001770">
    <property type="protein sequence ID" value="CAJ1950720.1"/>
    <property type="molecule type" value="Genomic_DNA"/>
</dbReference>
<name>A0AAD2JHN5_9STRA</name>
<dbReference type="PANTHER" id="PTHR38451:SF1">
    <property type="entry name" value="TRNA (ADENINE(22)-N(1))-METHYLTRANSFERASE"/>
    <property type="match status" value="1"/>
</dbReference>
<evidence type="ECO:0008006" key="3">
    <source>
        <dbReference type="Google" id="ProtNLM"/>
    </source>
</evidence>
<organism evidence="1 2">
    <name type="scientific">Cylindrotheca closterium</name>
    <dbReference type="NCBI Taxonomy" id="2856"/>
    <lineage>
        <taxon>Eukaryota</taxon>
        <taxon>Sar</taxon>
        <taxon>Stramenopiles</taxon>
        <taxon>Ochrophyta</taxon>
        <taxon>Bacillariophyta</taxon>
        <taxon>Bacillariophyceae</taxon>
        <taxon>Bacillariophycidae</taxon>
        <taxon>Bacillariales</taxon>
        <taxon>Bacillariaceae</taxon>
        <taxon>Cylindrotheca</taxon>
    </lineage>
</organism>
<dbReference type="InterPro" id="IPR029063">
    <property type="entry name" value="SAM-dependent_MTases_sf"/>
</dbReference>
<dbReference type="SUPFAM" id="SSF53335">
    <property type="entry name" value="S-adenosyl-L-methionine-dependent methyltransferases"/>
    <property type="match status" value="1"/>
</dbReference>
<dbReference type="PANTHER" id="PTHR38451">
    <property type="entry name" value="TRNA (ADENINE(22)-N(1))-METHYLTRANSFERASE"/>
    <property type="match status" value="1"/>
</dbReference>
<dbReference type="Gene3D" id="3.40.50.150">
    <property type="entry name" value="Vaccinia Virus protein VP39"/>
    <property type="match status" value="1"/>
</dbReference>
<keyword evidence="2" id="KW-1185">Reference proteome</keyword>
<dbReference type="AlphaFoldDB" id="A0AAD2JHN5"/>
<reference evidence="1" key="1">
    <citation type="submission" date="2023-08" db="EMBL/GenBank/DDBJ databases">
        <authorList>
            <person name="Audoor S."/>
            <person name="Bilcke G."/>
        </authorList>
    </citation>
    <scope>NUCLEOTIDE SEQUENCE</scope>
</reference>
<sequence>MRCDHHAPTLGHLVELAADHTNTDRDSEGTRASTARSIADVGTDHGLLAMSFALSGRYDRVLGVDVSEQALYNGALSLLETAQEIYEQQLDDDSNGDGTEGEETRIPITFRVSDGLDNIDPGEADTVCIAGMGVNTMIKILSMPSDTADITHLDRIQCQQLLLQPTNSRPSHLILLYDHLQKSGWRLVDERIEELSKRWYVSTCFQRKSKDEEDNVDPNINTHTPMELPTSKLIQLKDDNPMFSPFQKYVAHHCQWIEMDAGARGALKEADERWLKAFQQLPRD</sequence>
<comment type="caution">
    <text evidence="1">The sequence shown here is derived from an EMBL/GenBank/DDBJ whole genome shotgun (WGS) entry which is preliminary data.</text>
</comment>
<dbReference type="Proteomes" id="UP001295423">
    <property type="component" value="Unassembled WGS sequence"/>
</dbReference>
<evidence type="ECO:0000313" key="2">
    <source>
        <dbReference type="Proteomes" id="UP001295423"/>
    </source>
</evidence>
<dbReference type="Pfam" id="PF12847">
    <property type="entry name" value="Methyltransf_18"/>
    <property type="match status" value="1"/>
</dbReference>
<gene>
    <name evidence="1" type="ORF">CYCCA115_LOCUS12723</name>
</gene>